<accession>A0DIT4</accession>
<dbReference type="AlphaFoldDB" id="A0DIT4"/>
<dbReference type="KEGG" id="ptm:GSPATT00017308001"/>
<proteinExistence type="predicted"/>
<dbReference type="OrthoDB" id="304045at2759"/>
<dbReference type="Proteomes" id="UP000000600">
    <property type="component" value="Unassembled WGS sequence"/>
</dbReference>
<dbReference type="HOGENOM" id="CLU_1613993_0_0_1"/>
<name>A0DIT4_PARTE</name>
<dbReference type="InParanoid" id="A0DIT4"/>
<dbReference type="EMBL" id="CT868452">
    <property type="protein sequence ID" value="CAK82951.1"/>
    <property type="molecule type" value="Genomic_DNA"/>
</dbReference>
<gene>
    <name evidence="1" type="ORF">GSPATT00017308001</name>
</gene>
<organism evidence="1 2">
    <name type="scientific">Paramecium tetraurelia</name>
    <dbReference type="NCBI Taxonomy" id="5888"/>
    <lineage>
        <taxon>Eukaryota</taxon>
        <taxon>Sar</taxon>
        <taxon>Alveolata</taxon>
        <taxon>Ciliophora</taxon>
        <taxon>Intramacronucleata</taxon>
        <taxon>Oligohymenophorea</taxon>
        <taxon>Peniculida</taxon>
        <taxon>Parameciidae</taxon>
        <taxon>Paramecium</taxon>
    </lineage>
</organism>
<sequence length="169" mass="20002">MDVSPKAQLNIFKKKGMSIQTLESTEPTPKKQISPKHSQLFFESSESSQTMIPNINKEKQRRIKQLLEENLKLLEQCSEKDLQIGRLYTKIEKDVVLRTQRVQTLNNMQSIDKKKHCFLNQKAQNFQDLRQKEEKQLFTFYSPEPKQNSQIFKLPKVFKAIPKQNKFFI</sequence>
<reference evidence="1 2" key="1">
    <citation type="journal article" date="2006" name="Nature">
        <title>Global trends of whole-genome duplications revealed by the ciliate Paramecium tetraurelia.</title>
        <authorList>
            <consortium name="Genoscope"/>
            <person name="Aury J.-M."/>
            <person name="Jaillon O."/>
            <person name="Duret L."/>
            <person name="Noel B."/>
            <person name="Jubin C."/>
            <person name="Porcel B.M."/>
            <person name="Segurens B."/>
            <person name="Daubin V."/>
            <person name="Anthouard V."/>
            <person name="Aiach N."/>
            <person name="Arnaiz O."/>
            <person name="Billaut A."/>
            <person name="Beisson J."/>
            <person name="Blanc I."/>
            <person name="Bouhouche K."/>
            <person name="Camara F."/>
            <person name="Duharcourt S."/>
            <person name="Guigo R."/>
            <person name="Gogendeau D."/>
            <person name="Katinka M."/>
            <person name="Keller A.-M."/>
            <person name="Kissmehl R."/>
            <person name="Klotz C."/>
            <person name="Koll F."/>
            <person name="Le Moue A."/>
            <person name="Lepere C."/>
            <person name="Malinsky S."/>
            <person name="Nowacki M."/>
            <person name="Nowak J.K."/>
            <person name="Plattner H."/>
            <person name="Poulain J."/>
            <person name="Ruiz F."/>
            <person name="Serrano V."/>
            <person name="Zagulski M."/>
            <person name="Dessen P."/>
            <person name="Betermier M."/>
            <person name="Weissenbach J."/>
            <person name="Scarpelli C."/>
            <person name="Schachter V."/>
            <person name="Sperling L."/>
            <person name="Meyer E."/>
            <person name="Cohen J."/>
            <person name="Wincker P."/>
        </authorList>
    </citation>
    <scope>NUCLEOTIDE SEQUENCE [LARGE SCALE GENOMIC DNA]</scope>
    <source>
        <strain evidence="1 2">Stock d4-2</strain>
    </source>
</reference>
<dbReference type="OMA" id="PKQNKFF"/>
<evidence type="ECO:0000313" key="1">
    <source>
        <dbReference type="EMBL" id="CAK82951.1"/>
    </source>
</evidence>
<dbReference type="GeneID" id="5036133"/>
<keyword evidence="2" id="KW-1185">Reference proteome</keyword>
<dbReference type="RefSeq" id="XP_001450348.1">
    <property type="nucleotide sequence ID" value="XM_001450311.1"/>
</dbReference>
<protein>
    <submittedName>
        <fullName evidence="1">Uncharacterized protein</fullName>
    </submittedName>
</protein>
<evidence type="ECO:0000313" key="2">
    <source>
        <dbReference type="Proteomes" id="UP000000600"/>
    </source>
</evidence>